<reference evidence="2 3" key="1">
    <citation type="submission" date="2014-04" db="EMBL/GenBank/DDBJ databases">
        <authorList>
            <consortium name="DOE Joint Genome Institute"/>
            <person name="Kuo A."/>
            <person name="Martino E."/>
            <person name="Perotto S."/>
            <person name="Kohler A."/>
            <person name="Nagy L.G."/>
            <person name="Floudas D."/>
            <person name="Copeland A."/>
            <person name="Barry K.W."/>
            <person name="Cichocki N."/>
            <person name="Veneault-Fourrey C."/>
            <person name="LaButti K."/>
            <person name="Lindquist E.A."/>
            <person name="Lipzen A."/>
            <person name="Lundell T."/>
            <person name="Morin E."/>
            <person name="Murat C."/>
            <person name="Sun H."/>
            <person name="Tunlid A."/>
            <person name="Henrissat B."/>
            <person name="Grigoriev I.V."/>
            <person name="Hibbett D.S."/>
            <person name="Martin F."/>
            <person name="Nordberg H.P."/>
            <person name="Cantor M.N."/>
            <person name="Hua S.X."/>
        </authorList>
    </citation>
    <scope>NUCLEOTIDE SEQUENCE [LARGE SCALE GENOMIC DNA]</scope>
    <source>
        <strain evidence="2 3">Zn</strain>
    </source>
</reference>
<dbReference type="Gene3D" id="3.60.10.10">
    <property type="entry name" value="Endonuclease/exonuclease/phosphatase"/>
    <property type="match status" value="1"/>
</dbReference>
<dbReference type="PANTHER" id="PTHR33395">
    <property type="entry name" value="TRANSCRIPTASE, PUTATIVE-RELATED-RELATED"/>
    <property type="match status" value="1"/>
</dbReference>
<dbReference type="PANTHER" id="PTHR33395:SF22">
    <property type="entry name" value="REVERSE TRANSCRIPTASE DOMAIN-CONTAINING PROTEIN"/>
    <property type="match status" value="1"/>
</dbReference>
<organism evidence="2 3">
    <name type="scientific">Oidiodendron maius (strain Zn)</name>
    <dbReference type="NCBI Taxonomy" id="913774"/>
    <lineage>
        <taxon>Eukaryota</taxon>
        <taxon>Fungi</taxon>
        <taxon>Dikarya</taxon>
        <taxon>Ascomycota</taxon>
        <taxon>Pezizomycotina</taxon>
        <taxon>Leotiomycetes</taxon>
        <taxon>Leotiomycetes incertae sedis</taxon>
        <taxon>Myxotrichaceae</taxon>
        <taxon>Oidiodendron</taxon>
    </lineage>
</organism>
<accession>A0A0C3GLW9</accession>
<dbReference type="InterPro" id="IPR036691">
    <property type="entry name" value="Endo/exonu/phosph_ase_sf"/>
</dbReference>
<dbReference type="EMBL" id="KN832920">
    <property type="protein sequence ID" value="KIM92554.1"/>
    <property type="molecule type" value="Genomic_DNA"/>
</dbReference>
<name>A0A0C3GLW9_OIDMZ</name>
<dbReference type="STRING" id="913774.A0A0C3GLW9"/>
<reference evidence="3" key="2">
    <citation type="submission" date="2015-01" db="EMBL/GenBank/DDBJ databases">
        <title>Evolutionary Origins and Diversification of the Mycorrhizal Mutualists.</title>
        <authorList>
            <consortium name="DOE Joint Genome Institute"/>
            <consortium name="Mycorrhizal Genomics Consortium"/>
            <person name="Kohler A."/>
            <person name="Kuo A."/>
            <person name="Nagy L.G."/>
            <person name="Floudas D."/>
            <person name="Copeland A."/>
            <person name="Barry K.W."/>
            <person name="Cichocki N."/>
            <person name="Veneault-Fourrey C."/>
            <person name="LaButti K."/>
            <person name="Lindquist E.A."/>
            <person name="Lipzen A."/>
            <person name="Lundell T."/>
            <person name="Morin E."/>
            <person name="Murat C."/>
            <person name="Riley R."/>
            <person name="Ohm R."/>
            <person name="Sun H."/>
            <person name="Tunlid A."/>
            <person name="Henrissat B."/>
            <person name="Grigoriev I.V."/>
            <person name="Hibbett D.S."/>
            <person name="Martin F."/>
        </authorList>
    </citation>
    <scope>NUCLEOTIDE SEQUENCE [LARGE SCALE GENOMIC DNA]</scope>
    <source>
        <strain evidence="3">Zn</strain>
    </source>
</reference>
<evidence type="ECO:0000313" key="2">
    <source>
        <dbReference type="EMBL" id="KIM92554.1"/>
    </source>
</evidence>
<sequence>MLRPDMSLRIGYMNVRGLSRASWEACHRLLDHRLDYLFVAETWFKDHDTYCQDRRFIASTTPPKTKNLQGRQRGGIYLLGSHQARSRVERVQVTEHSIVFRRGKQSFAGIYFPPTSLKIEDLARILDSLRRATVILGDINTRFKDPVHQDREPGPPERVHVFTQFLSTTLHQHLKPRHTKRKLTTNHSFIHAGSTATLQLMDNSPLKMDTDHRNTLLLTLDQGGRDTIPTKTIKRFRVGQLSKPGISGQVAARIKQHTQVFDGSRDVEIMNAKLVAFCQQVQEETIGQTSPTRDQAPRVSRHEHQSPTMAGSIRLYKQASQASDENNVIFPTPAAHSQGVDAATENLAILKQHWSGTPFQEPAVHGPQDITPWTQEQVVAEIETQEADKSCSANSIHIQFLKTVKDTAIVAWLRDLYNECLRQGTTPRAWNQSEIHLLSKDVSQRRDAHNLRPISIICIFRKVFERLLLLRFQGQPWAQFHPA</sequence>
<keyword evidence="3" id="KW-1185">Reference proteome</keyword>
<evidence type="ECO:0000256" key="1">
    <source>
        <dbReference type="SAM" id="MobiDB-lite"/>
    </source>
</evidence>
<dbReference type="HOGENOM" id="CLU_565109_0_0_1"/>
<dbReference type="InParanoid" id="A0A0C3GLW9"/>
<proteinExistence type="predicted"/>
<evidence type="ECO:0008006" key="4">
    <source>
        <dbReference type="Google" id="ProtNLM"/>
    </source>
</evidence>
<dbReference type="OrthoDB" id="3559715at2759"/>
<dbReference type="Proteomes" id="UP000054321">
    <property type="component" value="Unassembled WGS sequence"/>
</dbReference>
<dbReference type="SUPFAM" id="SSF56219">
    <property type="entry name" value="DNase I-like"/>
    <property type="match status" value="1"/>
</dbReference>
<protein>
    <recommendedName>
        <fullName evidence="4">Endonuclease/exonuclease/phosphatase domain-containing protein</fullName>
    </recommendedName>
</protein>
<gene>
    <name evidence="2" type="ORF">OIDMADRAFT_62476</name>
</gene>
<feature type="region of interest" description="Disordered" evidence="1">
    <location>
        <begin position="285"/>
        <end position="308"/>
    </location>
</feature>
<evidence type="ECO:0000313" key="3">
    <source>
        <dbReference type="Proteomes" id="UP000054321"/>
    </source>
</evidence>
<dbReference type="AlphaFoldDB" id="A0A0C3GLW9"/>